<keyword evidence="7 9" id="KW-1133">Transmembrane helix</keyword>
<evidence type="ECO:0000313" key="13">
    <source>
        <dbReference type="EMBL" id="CUQ91139.1"/>
    </source>
</evidence>
<dbReference type="AlphaFoldDB" id="A0A175A2A0"/>
<evidence type="ECO:0000256" key="1">
    <source>
        <dbReference type="ARBA" id="ARBA00006139"/>
    </source>
</evidence>
<dbReference type="NCBIfam" id="TIGR00077">
    <property type="entry name" value="lspA"/>
    <property type="match status" value="1"/>
</dbReference>
<sequence length="178" mass="19470">MLYIALAAAAGLIGLDQLTKILIDSNMQLHQSIPIISFGDTNVLNITYERNPGAAFSILEGKQLFLILFTAVVIVVMLYLMLSKRVKKPTYIWSMSLIVAGGIGNLIDRVIRGEVVDFIDVRIINFAVFNVADICAVLGALGLLLFVVADEIKEQKNKRSAKKSTAAGEIEKSTNEDK</sequence>
<evidence type="ECO:0000256" key="7">
    <source>
        <dbReference type="ARBA" id="ARBA00022989"/>
    </source>
</evidence>
<dbReference type="PRINTS" id="PR00781">
    <property type="entry name" value="LIPOSIGPTASE"/>
</dbReference>
<keyword evidence="5 9" id="KW-0064">Aspartyl protease</keyword>
<dbReference type="GO" id="GO:0005886">
    <property type="term" value="C:plasma membrane"/>
    <property type="evidence" value="ECO:0007669"/>
    <property type="project" value="UniProtKB-SubCell"/>
</dbReference>
<dbReference type="UniPathway" id="UPA00665"/>
<dbReference type="PANTHER" id="PTHR33695:SF1">
    <property type="entry name" value="LIPOPROTEIN SIGNAL PEPTIDASE"/>
    <property type="match status" value="1"/>
</dbReference>
<comment type="similarity">
    <text evidence="1 9 11">Belongs to the peptidase A8 family.</text>
</comment>
<keyword evidence="2 9" id="KW-1003">Cell membrane</keyword>
<feature type="active site" evidence="9">
    <location>
        <position position="133"/>
    </location>
</feature>
<keyword evidence="8 9" id="KW-0472">Membrane</keyword>
<comment type="pathway">
    <text evidence="9">Protein modification; lipoprotein biosynthesis (signal peptide cleavage).</text>
</comment>
<dbReference type="STRING" id="39492.ERS852540_02271"/>
<proteinExistence type="inferred from homology"/>
<feature type="compositionally biased region" description="Basic and acidic residues" evidence="12">
    <location>
        <begin position="169"/>
        <end position="178"/>
    </location>
</feature>
<dbReference type="InterPro" id="IPR001872">
    <property type="entry name" value="Peptidase_A8"/>
</dbReference>
<dbReference type="EMBL" id="JAQLXW010000002">
    <property type="protein sequence ID" value="MDB8002938.1"/>
    <property type="molecule type" value="Genomic_DNA"/>
</dbReference>
<feature type="transmembrane region" description="Helical" evidence="9">
    <location>
        <begin position="123"/>
        <end position="149"/>
    </location>
</feature>
<dbReference type="EMBL" id="CZBY01000023">
    <property type="protein sequence ID" value="CUQ91139.1"/>
    <property type="molecule type" value="Genomic_DNA"/>
</dbReference>
<feature type="transmembrane region" description="Helical" evidence="9">
    <location>
        <begin position="64"/>
        <end position="82"/>
    </location>
</feature>
<reference evidence="13 15" key="1">
    <citation type="submission" date="2015-09" db="EMBL/GenBank/DDBJ databases">
        <authorList>
            <consortium name="Pathogen Informatics"/>
        </authorList>
    </citation>
    <scope>NUCLEOTIDE SEQUENCE [LARGE SCALE GENOMIC DNA]</scope>
    <source>
        <strain evidence="13 15">2789STDY5834928</strain>
    </source>
</reference>
<dbReference type="Proteomes" id="UP000095662">
    <property type="component" value="Unassembled WGS sequence"/>
</dbReference>
<evidence type="ECO:0000256" key="2">
    <source>
        <dbReference type="ARBA" id="ARBA00022475"/>
    </source>
</evidence>
<dbReference type="HAMAP" id="MF_00161">
    <property type="entry name" value="LspA"/>
    <property type="match status" value="1"/>
</dbReference>
<keyword evidence="3 9" id="KW-0645">Protease</keyword>
<evidence type="ECO:0000256" key="8">
    <source>
        <dbReference type="ARBA" id="ARBA00023136"/>
    </source>
</evidence>
<comment type="caution">
    <text evidence="9">Lacks conserved residue(s) required for the propagation of feature annotation.</text>
</comment>
<evidence type="ECO:0000256" key="12">
    <source>
        <dbReference type="SAM" id="MobiDB-lite"/>
    </source>
</evidence>
<evidence type="ECO:0000256" key="3">
    <source>
        <dbReference type="ARBA" id="ARBA00022670"/>
    </source>
</evidence>
<evidence type="ECO:0000256" key="4">
    <source>
        <dbReference type="ARBA" id="ARBA00022692"/>
    </source>
</evidence>
<dbReference type="EC" id="3.4.23.36" evidence="9"/>
<keyword evidence="6 9" id="KW-0378">Hydrolase</keyword>
<dbReference type="OrthoDB" id="9810259at2"/>
<evidence type="ECO:0000313" key="14">
    <source>
        <dbReference type="EMBL" id="MDB8002938.1"/>
    </source>
</evidence>
<keyword evidence="4 9" id="KW-0812">Transmembrane</keyword>
<feature type="transmembrane region" description="Helical" evidence="9">
    <location>
        <begin position="91"/>
        <end position="111"/>
    </location>
</feature>
<comment type="catalytic activity">
    <reaction evidence="9 10">
        <text>Release of signal peptides from bacterial membrane prolipoproteins. Hydrolyzes -Xaa-Yaa-Zaa-|-(S,diacylglyceryl)Cys-, in which Xaa is hydrophobic (preferably Leu), and Yaa (Ala or Ser) and Zaa (Gly or Ala) have small, neutral side chains.</text>
        <dbReference type="EC" id="3.4.23.36"/>
    </reaction>
</comment>
<dbReference type="Proteomes" id="UP001210809">
    <property type="component" value="Unassembled WGS sequence"/>
</dbReference>
<comment type="subcellular location">
    <subcellularLocation>
        <location evidence="9">Cell membrane</location>
        <topology evidence="9">Multi-pass membrane protein</topology>
    </subcellularLocation>
</comment>
<evidence type="ECO:0000256" key="5">
    <source>
        <dbReference type="ARBA" id="ARBA00022750"/>
    </source>
</evidence>
<name>A0A175A2A0_9FIRM</name>
<dbReference type="GO" id="GO:0006508">
    <property type="term" value="P:proteolysis"/>
    <property type="evidence" value="ECO:0007669"/>
    <property type="project" value="UniProtKB-KW"/>
</dbReference>
<evidence type="ECO:0000256" key="6">
    <source>
        <dbReference type="ARBA" id="ARBA00022801"/>
    </source>
</evidence>
<protein>
    <recommendedName>
        <fullName evidence="9">Lipoprotein signal peptidase</fullName>
        <ecNumber evidence="9">3.4.23.36</ecNumber>
    </recommendedName>
    <alternativeName>
        <fullName evidence="9">Prolipoprotein signal peptidase</fullName>
    </alternativeName>
    <alternativeName>
        <fullName evidence="9">Signal peptidase II</fullName>
        <shortName evidence="9">SPase II</shortName>
    </alternativeName>
</protein>
<keyword evidence="13" id="KW-0449">Lipoprotein</keyword>
<dbReference type="Pfam" id="PF01252">
    <property type="entry name" value="Peptidase_A8"/>
    <property type="match status" value="1"/>
</dbReference>
<reference evidence="14" key="2">
    <citation type="submission" date="2023-01" db="EMBL/GenBank/DDBJ databases">
        <title>Human gut microbiome strain richness.</title>
        <authorList>
            <person name="Chen-Liaw A."/>
        </authorList>
    </citation>
    <scope>NUCLEOTIDE SEQUENCE</scope>
    <source>
        <strain evidence="14">1001283st1_G1_1001283B150217_161031</strain>
    </source>
</reference>
<dbReference type="PROSITE" id="PS00855">
    <property type="entry name" value="SPASE_II"/>
    <property type="match status" value="1"/>
</dbReference>
<gene>
    <name evidence="9 13" type="primary">lspA</name>
    <name evidence="13" type="ORF">ERS852540_02271</name>
    <name evidence="14" type="ORF">PNE09_02530</name>
</gene>
<feature type="region of interest" description="Disordered" evidence="12">
    <location>
        <begin position="155"/>
        <end position="178"/>
    </location>
</feature>
<dbReference type="GO" id="GO:0004190">
    <property type="term" value="F:aspartic-type endopeptidase activity"/>
    <property type="evidence" value="ECO:0007669"/>
    <property type="project" value="UniProtKB-UniRule"/>
</dbReference>
<dbReference type="PANTHER" id="PTHR33695">
    <property type="entry name" value="LIPOPROTEIN SIGNAL PEPTIDASE"/>
    <property type="match status" value="1"/>
</dbReference>
<feature type="active site" evidence="9">
    <location>
        <position position="117"/>
    </location>
</feature>
<comment type="function">
    <text evidence="9 10">This protein specifically catalyzes the removal of signal peptides from prolipoproteins.</text>
</comment>
<organism evidence="13 15">
    <name type="scientific">[Eubacterium] siraeum</name>
    <dbReference type="NCBI Taxonomy" id="39492"/>
    <lineage>
        <taxon>Bacteria</taxon>
        <taxon>Bacillati</taxon>
        <taxon>Bacillota</taxon>
        <taxon>Clostridia</taxon>
        <taxon>Eubacteriales</taxon>
        <taxon>Oscillospiraceae</taxon>
        <taxon>Oscillospiraceae incertae sedis</taxon>
    </lineage>
</organism>
<evidence type="ECO:0000256" key="11">
    <source>
        <dbReference type="RuleBase" id="RU004181"/>
    </source>
</evidence>
<evidence type="ECO:0000256" key="10">
    <source>
        <dbReference type="RuleBase" id="RU000594"/>
    </source>
</evidence>
<evidence type="ECO:0000313" key="15">
    <source>
        <dbReference type="Proteomes" id="UP000095662"/>
    </source>
</evidence>
<evidence type="ECO:0000256" key="9">
    <source>
        <dbReference type="HAMAP-Rule" id="MF_00161"/>
    </source>
</evidence>
<accession>A0A175A2A0</accession>